<evidence type="ECO:0000256" key="3">
    <source>
        <dbReference type="ARBA" id="ARBA00022448"/>
    </source>
</evidence>
<evidence type="ECO:0000313" key="10">
    <source>
        <dbReference type="EMBL" id="VYU38104.1"/>
    </source>
</evidence>
<dbReference type="PIRSF" id="PIRSF037778">
    <property type="entry name" value="UCP037778_transp_RibU"/>
    <property type="match status" value="1"/>
</dbReference>
<feature type="transmembrane region" description="Helical" evidence="9">
    <location>
        <begin position="104"/>
        <end position="126"/>
    </location>
</feature>
<keyword evidence="6 9" id="KW-1133">Transmembrane helix</keyword>
<evidence type="ECO:0000256" key="2">
    <source>
        <dbReference type="ARBA" id="ARBA00005540"/>
    </source>
</evidence>
<name>A0A6N3EDR6_STAAU</name>
<feature type="transmembrane region" description="Helical" evidence="9">
    <location>
        <begin position="146"/>
        <end position="171"/>
    </location>
</feature>
<comment type="similarity">
    <text evidence="2 8">Belongs to the prokaryotic riboflavin transporter (P-RFT) (TC 2.A.87) family.</text>
</comment>
<dbReference type="GO" id="GO:0005886">
    <property type="term" value="C:plasma membrane"/>
    <property type="evidence" value="ECO:0007669"/>
    <property type="project" value="UniProtKB-SubCell"/>
</dbReference>
<protein>
    <recommendedName>
        <fullName evidence="8">Riboflavin transporter</fullName>
    </recommendedName>
</protein>
<dbReference type="EMBL" id="CACRUD010000025">
    <property type="protein sequence ID" value="VYU38104.1"/>
    <property type="molecule type" value="Genomic_DNA"/>
</dbReference>
<dbReference type="InterPro" id="IPR025720">
    <property type="entry name" value="RibU"/>
</dbReference>
<evidence type="ECO:0000256" key="5">
    <source>
        <dbReference type="ARBA" id="ARBA00022692"/>
    </source>
</evidence>
<dbReference type="AlphaFoldDB" id="A0A6N3EDR6"/>
<evidence type="ECO:0000256" key="1">
    <source>
        <dbReference type="ARBA" id="ARBA00004651"/>
    </source>
</evidence>
<evidence type="ECO:0000256" key="6">
    <source>
        <dbReference type="ARBA" id="ARBA00022989"/>
    </source>
</evidence>
<dbReference type="PANTHER" id="PTHR38438">
    <property type="entry name" value="RIBOFLAVIN TRANSPORTER RIBU"/>
    <property type="match status" value="1"/>
</dbReference>
<dbReference type="GO" id="GO:0032217">
    <property type="term" value="F:riboflavin transmembrane transporter activity"/>
    <property type="evidence" value="ECO:0007669"/>
    <property type="project" value="UniProtKB-UniRule"/>
</dbReference>
<comment type="subcellular location">
    <subcellularLocation>
        <location evidence="1">Cell membrane</location>
        <topology evidence="1">Multi-pass membrane protein</topology>
    </subcellularLocation>
</comment>
<dbReference type="Pfam" id="PF12822">
    <property type="entry name" value="ECF_trnsprt"/>
    <property type="match status" value="1"/>
</dbReference>
<dbReference type="InterPro" id="IPR024529">
    <property type="entry name" value="ECF_trnsprt_substrate-spec"/>
</dbReference>
<dbReference type="RefSeq" id="WP_156677342.1">
    <property type="nucleotide sequence ID" value="NZ_CACRUD010000025.1"/>
</dbReference>
<sequence length="181" mass="20096">MQQNKRLITISMLSAIAFVLTFIKFPIPFLPPYLTLDFSDVPSLLATFTFGPVAGIIVALVKNLLNYLFSMGDPVGPFANFLADASFLLTAYAIYKNKRSTKSLITGLIIATIVMTIVLSILNYFVLLPLYGMIFNLADIANNLKVIIVSGIIPFNIIKGIVISIVFILLYRRLANFLKRI</sequence>
<reference evidence="10" key="1">
    <citation type="submission" date="2019-11" db="EMBL/GenBank/DDBJ databases">
        <authorList>
            <person name="Feng L."/>
        </authorList>
    </citation>
    <scope>NUCLEOTIDE SEQUENCE</scope>
    <source>
        <strain evidence="10">SaureusLFYP88</strain>
    </source>
</reference>
<feature type="transmembrane region" description="Helical" evidence="9">
    <location>
        <begin position="7"/>
        <end position="29"/>
    </location>
</feature>
<gene>
    <name evidence="10" type="primary">ribU</name>
    <name evidence="10" type="ORF">SALFYP88_02270</name>
</gene>
<keyword evidence="4 8" id="KW-1003">Cell membrane</keyword>
<evidence type="ECO:0000256" key="9">
    <source>
        <dbReference type="SAM" id="Phobius"/>
    </source>
</evidence>
<keyword evidence="5 9" id="KW-0812">Transmembrane</keyword>
<organism evidence="10">
    <name type="scientific">Staphylococcus aureus</name>
    <dbReference type="NCBI Taxonomy" id="1280"/>
    <lineage>
        <taxon>Bacteria</taxon>
        <taxon>Bacillati</taxon>
        <taxon>Bacillota</taxon>
        <taxon>Bacilli</taxon>
        <taxon>Bacillales</taxon>
        <taxon>Staphylococcaceae</taxon>
        <taxon>Staphylococcus</taxon>
    </lineage>
</organism>
<proteinExistence type="inferred from homology"/>
<evidence type="ECO:0000256" key="4">
    <source>
        <dbReference type="ARBA" id="ARBA00022475"/>
    </source>
</evidence>
<dbReference type="Gene3D" id="1.10.1760.20">
    <property type="match status" value="1"/>
</dbReference>
<dbReference type="PANTHER" id="PTHR38438:SF1">
    <property type="entry name" value="RIBOFLAVIN TRANSPORTER RIBU"/>
    <property type="match status" value="1"/>
</dbReference>
<feature type="transmembrane region" description="Helical" evidence="9">
    <location>
        <begin position="41"/>
        <end position="61"/>
    </location>
</feature>
<keyword evidence="3 8" id="KW-0813">Transport</keyword>
<comment type="function">
    <text evidence="8">Probably a riboflavin-binding protein that interacts with the energy-coupling factor (ECF) ABC-transporter complex.</text>
</comment>
<keyword evidence="7 8" id="KW-0472">Membrane</keyword>
<evidence type="ECO:0000256" key="7">
    <source>
        <dbReference type="ARBA" id="ARBA00023136"/>
    </source>
</evidence>
<accession>A0A6N3EDR6</accession>
<evidence type="ECO:0000256" key="8">
    <source>
        <dbReference type="PIRNR" id="PIRNR037778"/>
    </source>
</evidence>